<dbReference type="PROSITE" id="PS51892">
    <property type="entry name" value="SUBTILASE"/>
    <property type="match status" value="1"/>
</dbReference>
<keyword evidence="8" id="KW-1185">Reference proteome</keyword>
<dbReference type="InterPro" id="IPR023828">
    <property type="entry name" value="Peptidase_S8_Ser-AS"/>
</dbReference>
<reference evidence="8" key="1">
    <citation type="journal article" date="2019" name="Int. J. Syst. Evol. Microbiol.">
        <title>The Global Catalogue of Microorganisms (GCM) 10K type strain sequencing project: providing services to taxonomists for standard genome sequencing and annotation.</title>
        <authorList>
            <consortium name="The Broad Institute Genomics Platform"/>
            <consortium name="The Broad Institute Genome Sequencing Center for Infectious Disease"/>
            <person name="Wu L."/>
            <person name="Ma J."/>
        </authorList>
    </citation>
    <scope>NUCLEOTIDE SEQUENCE [LARGE SCALE GENOMIC DNA]</scope>
    <source>
        <strain evidence="8">KCTC 52141</strain>
    </source>
</reference>
<dbReference type="EMBL" id="JBHRTL010000004">
    <property type="protein sequence ID" value="MFC3154226.1"/>
    <property type="molecule type" value="Genomic_DNA"/>
</dbReference>
<dbReference type="RefSeq" id="WP_382414371.1">
    <property type="nucleotide sequence ID" value="NZ_AP031500.1"/>
</dbReference>
<keyword evidence="4 5" id="KW-0720">Serine protease</keyword>
<dbReference type="PANTHER" id="PTHR43806">
    <property type="entry name" value="PEPTIDASE S8"/>
    <property type="match status" value="1"/>
</dbReference>
<feature type="active site" description="Charge relay system" evidence="5">
    <location>
        <position position="106"/>
    </location>
</feature>
<evidence type="ECO:0000313" key="7">
    <source>
        <dbReference type="EMBL" id="MFC3154226.1"/>
    </source>
</evidence>
<dbReference type="Proteomes" id="UP001595548">
    <property type="component" value="Unassembled WGS sequence"/>
</dbReference>
<dbReference type="PRINTS" id="PR00723">
    <property type="entry name" value="SUBTILISIN"/>
</dbReference>
<accession>A0ABV7HRU3</accession>
<keyword evidence="3 5" id="KW-0378">Hydrolase</keyword>
<proteinExistence type="inferred from homology"/>
<evidence type="ECO:0000256" key="1">
    <source>
        <dbReference type="ARBA" id="ARBA00011073"/>
    </source>
</evidence>
<sequence>MKSTTKRIFFILLVSWLIVFPSFGNSMDYVKKPSDDKDVKKYQWGLHALDAPSAWELSTGGASIGIVDSYHSYYGDQLSAFKNHRVMRSIDRDSDEILSNLSTATHGLHVAGIAIGNDSDKYKGVCPECSFVSIGTTPKNLSSGGLRALWGGVSVINISAGGDTNTHEEEPFYISEALRREVVVVAASGNNQVLQIPPNSGYAGKAQLPAAYQGVIPVAAAAKIDRLEPGNWGKHIGSDWRLMRHSGEESIRAKECGQNKPSSVSLRNGIWGSRRPAGINSVGVVAPGVNIIGVFAPGIDAYDQGNNPECTWNNIGTGKLDQYGLLSGTSMAVPHVSGVAGLVRTINPLQSNRQTREIIYKSSSTYDSKREEIFDSPIQASVEFQWGINLDKKKCYKIKFNEEGKVEKTEEMDGFSKHNKGVFCETLVAGVSDRIFLSTTKKNNTSGSPEYLRCEYGVASSRPNGIQYCNPWNIDSEEPNNKNREVTNYSGNGMLNANRAVHLALASNPNRLTPLFSLYSDLHRDSFYTVYPQIAIAAIKGEIFQHRSDSFIPDLYSPVGNRIFRYNRFPSVNGYSALSEMWVFTTHHNPYSNVSLAPLRRYVKIINGKIDSFLAIGFDEHDQLIGEGYFFDGTEGYIYPFESEQPNDTIAVYKGISKTSGNEIIFPENLLTEKLALGYEVNTSEVLGYTYANDSYRKPDYPNSLYMKNHPVPLKPSSNVNINIEQGEDGYYRIGFNWTAVNNVEGYRIKIYRSGSGGNPYKKPAYIDAYPTSCNRYGVCGATALFSSPPGSDFLWGVSVRANGKYTNPYFLNSFKRKDK</sequence>
<name>A0ABV7HRU3_9GAMM</name>
<feature type="domain" description="Peptidase S8/S53" evidence="6">
    <location>
        <begin position="62"/>
        <end position="364"/>
    </location>
</feature>
<dbReference type="PROSITE" id="PS00138">
    <property type="entry name" value="SUBTILASE_SER"/>
    <property type="match status" value="1"/>
</dbReference>
<evidence type="ECO:0000256" key="4">
    <source>
        <dbReference type="ARBA" id="ARBA00022825"/>
    </source>
</evidence>
<evidence type="ECO:0000259" key="6">
    <source>
        <dbReference type="Pfam" id="PF00082"/>
    </source>
</evidence>
<evidence type="ECO:0000313" key="8">
    <source>
        <dbReference type="Proteomes" id="UP001595548"/>
    </source>
</evidence>
<dbReference type="InterPro" id="IPR036852">
    <property type="entry name" value="Peptidase_S8/S53_dom_sf"/>
</dbReference>
<gene>
    <name evidence="7" type="ORF">ACFOEB_03355</name>
</gene>
<dbReference type="InterPro" id="IPR000209">
    <property type="entry name" value="Peptidase_S8/S53_dom"/>
</dbReference>
<comment type="similarity">
    <text evidence="1 5">Belongs to the peptidase S8 family.</text>
</comment>
<dbReference type="InterPro" id="IPR015500">
    <property type="entry name" value="Peptidase_S8_subtilisin-rel"/>
</dbReference>
<evidence type="ECO:0000256" key="5">
    <source>
        <dbReference type="PROSITE-ProRule" id="PRU01240"/>
    </source>
</evidence>
<feature type="active site" description="Charge relay system" evidence="5">
    <location>
        <position position="330"/>
    </location>
</feature>
<dbReference type="Pfam" id="PF00082">
    <property type="entry name" value="Peptidase_S8"/>
    <property type="match status" value="1"/>
</dbReference>
<dbReference type="Gene3D" id="3.40.50.200">
    <property type="entry name" value="Peptidase S8/S53 domain"/>
    <property type="match status" value="1"/>
</dbReference>
<evidence type="ECO:0000256" key="2">
    <source>
        <dbReference type="ARBA" id="ARBA00022670"/>
    </source>
</evidence>
<comment type="caution">
    <text evidence="7">The sequence shown here is derived from an EMBL/GenBank/DDBJ whole genome shotgun (WGS) entry which is preliminary data.</text>
</comment>
<dbReference type="SUPFAM" id="SSF52743">
    <property type="entry name" value="Subtilisin-like"/>
    <property type="match status" value="1"/>
</dbReference>
<dbReference type="PANTHER" id="PTHR43806:SF11">
    <property type="entry name" value="CEREVISIN-RELATED"/>
    <property type="match status" value="1"/>
</dbReference>
<protein>
    <submittedName>
        <fullName evidence="7">S8 family serine peptidase</fullName>
    </submittedName>
</protein>
<keyword evidence="2 5" id="KW-0645">Protease</keyword>
<evidence type="ECO:0000256" key="3">
    <source>
        <dbReference type="ARBA" id="ARBA00022801"/>
    </source>
</evidence>
<dbReference type="InterPro" id="IPR050131">
    <property type="entry name" value="Peptidase_S8_subtilisin-like"/>
</dbReference>
<feature type="active site" description="Charge relay system" evidence="5">
    <location>
        <position position="68"/>
    </location>
</feature>
<organism evidence="7 8">
    <name type="scientific">Gilvimarinus japonicus</name>
    <dbReference type="NCBI Taxonomy" id="1796469"/>
    <lineage>
        <taxon>Bacteria</taxon>
        <taxon>Pseudomonadati</taxon>
        <taxon>Pseudomonadota</taxon>
        <taxon>Gammaproteobacteria</taxon>
        <taxon>Cellvibrionales</taxon>
        <taxon>Cellvibrionaceae</taxon>
        <taxon>Gilvimarinus</taxon>
    </lineage>
</organism>